<evidence type="ECO:0000256" key="3">
    <source>
        <dbReference type="ARBA" id="ARBA00022771"/>
    </source>
</evidence>
<organism evidence="6 7">
    <name type="scientific">Gigaspora margarita</name>
    <dbReference type="NCBI Taxonomy" id="4874"/>
    <lineage>
        <taxon>Eukaryota</taxon>
        <taxon>Fungi</taxon>
        <taxon>Fungi incertae sedis</taxon>
        <taxon>Mucoromycota</taxon>
        <taxon>Glomeromycotina</taxon>
        <taxon>Glomeromycetes</taxon>
        <taxon>Diversisporales</taxon>
        <taxon>Gigasporaceae</taxon>
        <taxon>Gigaspora</taxon>
    </lineage>
</organism>
<comment type="caution">
    <text evidence="6">The sequence shown here is derived from an EMBL/GenBank/DDBJ whole genome shotgun (WGS) entry which is preliminary data.</text>
</comment>
<keyword evidence="4" id="KW-0862">Zinc</keyword>
<comment type="subcellular location">
    <subcellularLocation>
        <location evidence="1">Nucleus</location>
    </subcellularLocation>
</comment>
<reference evidence="6 7" key="1">
    <citation type="submission" date="2021-06" db="EMBL/GenBank/DDBJ databases">
        <authorList>
            <person name="Kallberg Y."/>
            <person name="Tangrot J."/>
            <person name="Rosling A."/>
        </authorList>
    </citation>
    <scope>NUCLEOTIDE SEQUENCE [LARGE SCALE GENOMIC DNA]</scope>
    <source>
        <strain evidence="6 7">120-4 pot B 10/14</strain>
    </source>
</reference>
<dbReference type="PANTHER" id="PTHR46481:SF10">
    <property type="entry name" value="ZINC FINGER BED DOMAIN-CONTAINING PROTEIN 39"/>
    <property type="match status" value="1"/>
</dbReference>
<gene>
    <name evidence="6" type="ORF">GMARGA_LOCUS42664</name>
</gene>
<dbReference type="InterPro" id="IPR052035">
    <property type="entry name" value="ZnF_BED_domain_contain"/>
</dbReference>
<accession>A0ABN7XHJ1</accession>
<evidence type="ECO:0000256" key="4">
    <source>
        <dbReference type="ARBA" id="ARBA00022833"/>
    </source>
</evidence>
<sequence>MDTDINDLYNTDASNLTTSISQDVLQVSDDDIPVLSYFSQKTIDNKMNTTKLFSSQQLLTFIPEMTISNQILIPAQKTKLHMLVAEWIVSDTLSFSIISSESFATILQYLNANIDLPSCETIKSTIQSAFVIMQKDIKILLNQASSKISITLDIWTSCAN</sequence>
<evidence type="ECO:0000256" key="2">
    <source>
        <dbReference type="ARBA" id="ARBA00022723"/>
    </source>
</evidence>
<proteinExistence type="predicted"/>
<keyword evidence="7" id="KW-1185">Reference proteome</keyword>
<evidence type="ECO:0000256" key="1">
    <source>
        <dbReference type="ARBA" id="ARBA00004123"/>
    </source>
</evidence>
<dbReference type="Proteomes" id="UP000789901">
    <property type="component" value="Unassembled WGS sequence"/>
</dbReference>
<keyword evidence="3" id="KW-0863">Zinc-finger</keyword>
<dbReference type="PANTHER" id="PTHR46481">
    <property type="entry name" value="ZINC FINGER BED DOMAIN-CONTAINING PROTEIN 4"/>
    <property type="match status" value="1"/>
</dbReference>
<protein>
    <submittedName>
        <fullName evidence="6">21967_t:CDS:1</fullName>
    </submittedName>
</protein>
<feature type="non-terminal residue" evidence="6">
    <location>
        <position position="160"/>
    </location>
</feature>
<keyword evidence="5" id="KW-0539">Nucleus</keyword>
<evidence type="ECO:0000313" key="6">
    <source>
        <dbReference type="EMBL" id="CAG8853843.1"/>
    </source>
</evidence>
<dbReference type="EMBL" id="CAJVQB010129855">
    <property type="protein sequence ID" value="CAG8853843.1"/>
    <property type="molecule type" value="Genomic_DNA"/>
</dbReference>
<keyword evidence="2" id="KW-0479">Metal-binding</keyword>
<name>A0ABN7XHJ1_GIGMA</name>
<evidence type="ECO:0000313" key="7">
    <source>
        <dbReference type="Proteomes" id="UP000789901"/>
    </source>
</evidence>
<evidence type="ECO:0000256" key="5">
    <source>
        <dbReference type="ARBA" id="ARBA00023242"/>
    </source>
</evidence>
<dbReference type="SUPFAM" id="SSF140996">
    <property type="entry name" value="Hermes dimerisation domain"/>
    <property type="match status" value="1"/>
</dbReference>